<dbReference type="RefSeq" id="WP_229722750.1">
    <property type="nucleotide sequence ID" value="NZ_BMCI01000008.1"/>
</dbReference>
<dbReference type="HAMAP" id="MF_01407">
    <property type="entry name" value="ORC1_type_DNA_replic_protein"/>
    <property type="match status" value="1"/>
</dbReference>
<dbReference type="AlphaFoldDB" id="A0A830DYB8"/>
<protein>
    <recommendedName>
        <fullName evidence="5">ORC1-type DNA replication protein</fullName>
    </recommendedName>
</protein>
<dbReference type="Proteomes" id="UP000646833">
    <property type="component" value="Unassembled WGS sequence"/>
</dbReference>
<dbReference type="FunFam" id="3.40.50.300:FF:000930">
    <property type="entry name" value="ORC1-type DNA replication protein"/>
    <property type="match status" value="1"/>
</dbReference>
<gene>
    <name evidence="8" type="ORF">GCM10007209_36770</name>
</gene>
<dbReference type="InterPro" id="IPR036390">
    <property type="entry name" value="WH_DNA-bd_sf"/>
</dbReference>
<name>A0A830DYB8_9EURY</name>
<dbReference type="Pfam" id="PF13401">
    <property type="entry name" value="AAA_22"/>
    <property type="match status" value="1"/>
</dbReference>
<dbReference type="EMBL" id="BMCI01000008">
    <property type="protein sequence ID" value="GGC71451.1"/>
    <property type="molecule type" value="Genomic_DNA"/>
</dbReference>
<dbReference type="GO" id="GO:0051301">
    <property type="term" value="P:cell division"/>
    <property type="evidence" value="ECO:0007669"/>
    <property type="project" value="UniProtKB-KW"/>
</dbReference>
<dbReference type="InterPro" id="IPR050311">
    <property type="entry name" value="ORC1/CDC6"/>
</dbReference>
<dbReference type="SMART" id="SM01074">
    <property type="entry name" value="Cdc6_C"/>
    <property type="match status" value="1"/>
</dbReference>
<dbReference type="PANTHER" id="PTHR10763">
    <property type="entry name" value="CELL DIVISION CONTROL PROTEIN 6-RELATED"/>
    <property type="match status" value="1"/>
</dbReference>
<dbReference type="NCBIfam" id="TIGR02928">
    <property type="entry name" value="orc1/cdc6 family replication initiation protein"/>
    <property type="match status" value="1"/>
</dbReference>
<comment type="function">
    <text evidence="5">Involved in regulation of DNA replication.</text>
</comment>
<keyword evidence="2 5" id="KW-0235">DNA replication</keyword>
<dbReference type="InterPro" id="IPR003593">
    <property type="entry name" value="AAA+_ATPase"/>
</dbReference>
<sequence length="419" mass="46872">MTSGGKEQRSLDEMWAAEDPIFERKQLLEIDHIPNEDRIIGRDEEIENIASSLHPAISGGSPRNTLIYGKTGTGKSLVTKHVTRSAQRYAGNQGVDMGRAYVDCTQSSTETRVVVNLARELNNPERTGISIPETGLSTDAYYHRLWRILDELYDVVIVILDEIDKLQENEVLMQLSRAGEAGKVDSCNLGIIAISNKISFKKSLDERVLSSLQDTEFIFPPYDANQLRAIMENRKDAFRPGVITDDVIPLCAAYAAQEHGDARKALDILRNAGELAKNSDAEKVTDQHVKDARDKADMDRFAALLKDQPTQAKAPILALAALVESKNEAEFSSNEIYEVYRYITNQLDMDTLSQRRMNDRLNEAVFLDILGRTERVVGRGRGRGVTPYLYHLLEDADIVQAVILRDSRFEPLGGQPLIP</sequence>
<dbReference type="InterPro" id="IPR036388">
    <property type="entry name" value="WH-like_DNA-bd_sf"/>
</dbReference>
<dbReference type="GO" id="GO:0006260">
    <property type="term" value="P:DNA replication"/>
    <property type="evidence" value="ECO:0007669"/>
    <property type="project" value="UniProtKB-UniRule"/>
</dbReference>
<dbReference type="GO" id="GO:0016887">
    <property type="term" value="F:ATP hydrolysis activity"/>
    <property type="evidence" value="ECO:0007669"/>
    <property type="project" value="InterPro"/>
</dbReference>
<dbReference type="GO" id="GO:0005524">
    <property type="term" value="F:ATP binding"/>
    <property type="evidence" value="ECO:0007669"/>
    <property type="project" value="UniProtKB-UniRule"/>
</dbReference>
<dbReference type="Pfam" id="PF09079">
    <property type="entry name" value="WHD_Cdc6"/>
    <property type="match status" value="1"/>
</dbReference>
<evidence type="ECO:0000256" key="4">
    <source>
        <dbReference type="ARBA" id="ARBA00022840"/>
    </source>
</evidence>
<reference evidence="8" key="2">
    <citation type="submission" date="2020-09" db="EMBL/GenBank/DDBJ databases">
        <authorList>
            <person name="Sun Q."/>
            <person name="Sedlacek I."/>
        </authorList>
    </citation>
    <scope>NUCLEOTIDE SEQUENCE</scope>
    <source>
        <strain evidence="8">CCM 7217</strain>
    </source>
</reference>
<dbReference type="SUPFAM" id="SSF46785">
    <property type="entry name" value="Winged helix' DNA-binding domain"/>
    <property type="match status" value="1"/>
</dbReference>
<dbReference type="PANTHER" id="PTHR10763:SF22">
    <property type="entry name" value="ORC1-TYPE DNA REPLICATION PROTEIN"/>
    <property type="match status" value="1"/>
</dbReference>
<keyword evidence="3 5" id="KW-0547">Nucleotide-binding</keyword>
<keyword evidence="8" id="KW-0131">Cell cycle</keyword>
<feature type="domain" description="Cdc6 C-terminal" evidence="7">
    <location>
        <begin position="316"/>
        <end position="403"/>
    </location>
</feature>
<dbReference type="SUPFAM" id="SSF52540">
    <property type="entry name" value="P-loop containing nucleoside triphosphate hydrolases"/>
    <property type="match status" value="1"/>
</dbReference>
<dbReference type="FunFam" id="1.10.8.60:FF:000073">
    <property type="entry name" value="ORC1-type DNA replication protein"/>
    <property type="match status" value="1"/>
</dbReference>
<evidence type="ECO:0000313" key="8">
    <source>
        <dbReference type="EMBL" id="GGC71451.1"/>
    </source>
</evidence>
<dbReference type="InterPro" id="IPR015163">
    <property type="entry name" value="Cdc6_C"/>
</dbReference>
<dbReference type="Gene3D" id="1.10.10.10">
    <property type="entry name" value="Winged helix-like DNA-binding domain superfamily/Winged helix DNA-binding domain"/>
    <property type="match status" value="1"/>
</dbReference>
<dbReference type="InterPro" id="IPR027417">
    <property type="entry name" value="P-loop_NTPase"/>
</dbReference>
<dbReference type="Gene3D" id="3.40.50.300">
    <property type="entry name" value="P-loop containing nucleotide triphosphate hydrolases"/>
    <property type="match status" value="1"/>
</dbReference>
<proteinExistence type="inferred from homology"/>
<keyword evidence="8" id="KW-0132">Cell division</keyword>
<dbReference type="Pfam" id="PF22703">
    <property type="entry name" value="Cdc6_lid"/>
    <property type="match status" value="1"/>
</dbReference>
<keyword evidence="4 5" id="KW-0067">ATP-binding</keyword>
<dbReference type="InterPro" id="IPR049945">
    <property type="entry name" value="AAA_22"/>
</dbReference>
<evidence type="ECO:0000256" key="5">
    <source>
        <dbReference type="HAMAP-Rule" id="MF_01407"/>
    </source>
</evidence>
<feature type="binding site" evidence="5">
    <location>
        <position position="222"/>
    </location>
    <ligand>
        <name>ATP</name>
        <dbReference type="ChEBI" id="CHEBI:30616"/>
    </ligand>
</feature>
<evidence type="ECO:0000313" key="9">
    <source>
        <dbReference type="Proteomes" id="UP000646833"/>
    </source>
</evidence>
<reference evidence="8" key="1">
    <citation type="journal article" date="2014" name="Int. J. Syst. Evol. Microbiol.">
        <title>Complete genome sequence of Corynebacterium casei LMG S-19264T (=DSM 44701T), isolated from a smear-ripened cheese.</title>
        <authorList>
            <consortium name="US DOE Joint Genome Institute (JGI-PGF)"/>
            <person name="Walter F."/>
            <person name="Albersmeier A."/>
            <person name="Kalinowski J."/>
            <person name="Ruckert C."/>
        </authorList>
    </citation>
    <scope>NUCLEOTIDE SEQUENCE</scope>
    <source>
        <strain evidence="8">CCM 7217</strain>
    </source>
</reference>
<accession>A0A830DYB8</accession>
<evidence type="ECO:0000256" key="2">
    <source>
        <dbReference type="ARBA" id="ARBA00022705"/>
    </source>
</evidence>
<dbReference type="InterPro" id="IPR055237">
    <property type="entry name" value="Cdc6_lid"/>
</dbReference>
<evidence type="ECO:0000259" key="6">
    <source>
        <dbReference type="SMART" id="SM00382"/>
    </source>
</evidence>
<feature type="domain" description="AAA+ ATPase" evidence="6">
    <location>
        <begin position="61"/>
        <end position="223"/>
    </location>
</feature>
<evidence type="ECO:0000256" key="3">
    <source>
        <dbReference type="ARBA" id="ARBA00022741"/>
    </source>
</evidence>
<comment type="similarity">
    <text evidence="1 5">Belongs to the CDC6/cdc18 family.</text>
</comment>
<evidence type="ECO:0000259" key="7">
    <source>
        <dbReference type="SMART" id="SM01074"/>
    </source>
</evidence>
<comment type="caution">
    <text evidence="8">The sequence shown here is derived from an EMBL/GenBank/DDBJ whole genome shotgun (WGS) entry which is preliminary data.</text>
</comment>
<feature type="binding site" evidence="5">
    <location>
        <position position="234"/>
    </location>
    <ligand>
        <name>ATP</name>
        <dbReference type="ChEBI" id="CHEBI:30616"/>
    </ligand>
</feature>
<evidence type="ECO:0000256" key="1">
    <source>
        <dbReference type="ARBA" id="ARBA00006184"/>
    </source>
</evidence>
<dbReference type="SMART" id="SM00382">
    <property type="entry name" value="AAA"/>
    <property type="match status" value="1"/>
</dbReference>
<organism evidence="8 9">
    <name type="scientific">Haloferax sulfurifontis</name>
    <dbReference type="NCBI Taxonomy" id="255616"/>
    <lineage>
        <taxon>Archaea</taxon>
        <taxon>Methanobacteriati</taxon>
        <taxon>Methanobacteriota</taxon>
        <taxon>Stenosarchaea group</taxon>
        <taxon>Halobacteria</taxon>
        <taxon>Halobacteriales</taxon>
        <taxon>Haloferacaceae</taxon>
        <taxon>Haloferax</taxon>
    </lineage>
</organism>
<dbReference type="Gene3D" id="1.10.8.60">
    <property type="match status" value="1"/>
</dbReference>
<feature type="binding site" evidence="5">
    <location>
        <begin position="73"/>
        <end position="77"/>
    </location>
    <ligand>
        <name>ATP</name>
        <dbReference type="ChEBI" id="CHEBI:30616"/>
    </ligand>
</feature>
<dbReference type="InterPro" id="IPR014277">
    <property type="entry name" value="Orc1/Cdc6_arc"/>
</dbReference>